<evidence type="ECO:0000313" key="1">
    <source>
        <dbReference type="EMBL" id="CAB4175413.1"/>
    </source>
</evidence>
<sequence>MSYLKDFKRWCQMYESNNSHLIVEQEIKQGAAGDPYQYKKEGDRYFYAKKKEGATASWIERADKDGHDAIQSKIFGEPAGSIGSSANQTKEIAKLATTVIDTKLVTTVIDTKRGNPIVDHKNIVVGTEFITYPPNYDVVGGQVKKPDIRCKVIKVEDNVLIGKEVENEESATKKKKGLFRSKKSKQDDGPKAEGTLYKLVKAVNMQNDKEFAGGLTYNGEEGWIAFYYYTPGEGHNKYMGILRKPTAEDPEGYWSWDWTHGSPDRENAYSIFTPQV</sequence>
<gene>
    <name evidence="1" type="ORF">UFOVP972_178</name>
</gene>
<accession>A0A6J5PUF4</accession>
<reference evidence="1" key="1">
    <citation type="submission" date="2020-05" db="EMBL/GenBank/DDBJ databases">
        <authorList>
            <person name="Chiriac C."/>
            <person name="Salcher M."/>
            <person name="Ghai R."/>
            <person name="Kavagutti S V."/>
        </authorList>
    </citation>
    <scope>NUCLEOTIDE SEQUENCE</scope>
</reference>
<protein>
    <submittedName>
        <fullName evidence="1">Uncharacterized protein</fullName>
    </submittedName>
</protein>
<name>A0A6J5PUF4_9CAUD</name>
<organism evidence="1">
    <name type="scientific">uncultured Caudovirales phage</name>
    <dbReference type="NCBI Taxonomy" id="2100421"/>
    <lineage>
        <taxon>Viruses</taxon>
        <taxon>Duplodnaviria</taxon>
        <taxon>Heunggongvirae</taxon>
        <taxon>Uroviricota</taxon>
        <taxon>Caudoviricetes</taxon>
        <taxon>Peduoviridae</taxon>
        <taxon>Maltschvirus</taxon>
        <taxon>Maltschvirus maltsch</taxon>
    </lineage>
</organism>
<dbReference type="EMBL" id="LR796923">
    <property type="protein sequence ID" value="CAB4175413.1"/>
    <property type="molecule type" value="Genomic_DNA"/>
</dbReference>
<proteinExistence type="predicted"/>